<dbReference type="InterPro" id="IPR054713">
    <property type="entry name" value="GMIP/FCHO2-like_FCH"/>
</dbReference>
<accession>A0A915LEA3</accession>
<dbReference type="GO" id="GO:0051056">
    <property type="term" value="P:regulation of small GTPase mediated signal transduction"/>
    <property type="evidence" value="ECO:0007669"/>
    <property type="project" value="UniProtKB-ARBA"/>
</dbReference>
<evidence type="ECO:0000256" key="3">
    <source>
        <dbReference type="PROSITE-ProRule" id="PRU01077"/>
    </source>
</evidence>
<reference evidence="6" key="1">
    <citation type="submission" date="2022-11" db="UniProtKB">
        <authorList>
            <consortium name="WormBaseParasite"/>
        </authorList>
    </citation>
    <scope>IDENTIFICATION</scope>
</reference>
<dbReference type="WBParaSite" id="nRc.2.0.1.t48176-RA">
    <property type="protein sequence ID" value="nRc.2.0.1.t48176-RA"/>
    <property type="gene ID" value="nRc.2.0.1.g48176"/>
</dbReference>
<feature type="domain" description="F-BAR" evidence="4">
    <location>
        <begin position="76"/>
        <end position="406"/>
    </location>
</feature>
<dbReference type="InterPro" id="IPR027267">
    <property type="entry name" value="AH/BAR_dom_sf"/>
</dbReference>
<dbReference type="PANTHER" id="PTHR15228:SF25">
    <property type="entry name" value="F-BAR DOMAIN-CONTAINING PROTEIN"/>
    <property type="match status" value="1"/>
</dbReference>
<evidence type="ECO:0000259" key="4">
    <source>
        <dbReference type="PROSITE" id="PS51741"/>
    </source>
</evidence>
<keyword evidence="5" id="KW-1185">Reference proteome</keyword>
<dbReference type="InterPro" id="IPR051025">
    <property type="entry name" value="RhoGAP"/>
</dbReference>
<dbReference type="PANTHER" id="PTHR15228">
    <property type="entry name" value="SPERMATHECAL PHYSIOLOGY VARIANT"/>
    <property type="match status" value="1"/>
</dbReference>
<dbReference type="GO" id="GO:0005096">
    <property type="term" value="F:GTPase activator activity"/>
    <property type="evidence" value="ECO:0007669"/>
    <property type="project" value="UniProtKB-KW"/>
</dbReference>
<proteinExistence type="predicted"/>
<dbReference type="Proteomes" id="UP000887565">
    <property type="component" value="Unplaced"/>
</dbReference>
<dbReference type="InterPro" id="IPR031160">
    <property type="entry name" value="F_BAR_dom"/>
</dbReference>
<sequence>MFPPTTYGYLENFSAGEYMTWELTQCEKSATCDLTSDDVSTSFQLSTMPLTASSATSACAAPISGLPNLMEYGSSDEVEKILLNMENGVELALDYAKGWSRYCKEILYFVQQRINLELEHAKKIQKLTESTKSNLQGMPFLPLKNIYDACFLAENEMLSNCTNVLDKLHEYKFVKPLEARKLDHDQKRKELLNIWEKQIRQLNDIKVELRKAKQNRCQKQLNYRKARESSSRLESLLTAGSTLTTSSATPAGAVAPKSPTFKKTSTAATTSLMFLAAETLQQPTLTVSTTNSNTNCNGSPQISEIISSADKSKIDKKRRAEEDAMIKSKNAQEECSNLEIIFADKCKEVEFTKLHELIYQCDQTTKACTSSYFQALSSLWDTWPGKYLLFSEKTRDYIPGYEYLNFARSLIHKNSCRDQQQHQQLRLLTTNNAKTKLRDPHPLPIYFERAVATTTTNIYLNKQILRSSVADCEVTSLMDMIFEP</sequence>
<evidence type="ECO:0000313" key="5">
    <source>
        <dbReference type="Proteomes" id="UP000887565"/>
    </source>
</evidence>
<keyword evidence="2 3" id="KW-0175">Coiled coil</keyword>
<evidence type="ECO:0000256" key="1">
    <source>
        <dbReference type="ARBA" id="ARBA00022468"/>
    </source>
</evidence>
<dbReference type="PROSITE" id="PS51741">
    <property type="entry name" value="F_BAR"/>
    <property type="match status" value="1"/>
</dbReference>
<dbReference type="SUPFAM" id="SSF103657">
    <property type="entry name" value="BAR/IMD domain-like"/>
    <property type="match status" value="1"/>
</dbReference>
<dbReference type="Pfam" id="PF22699">
    <property type="entry name" value="GMIP-like_FCH"/>
    <property type="match status" value="1"/>
</dbReference>
<dbReference type="AlphaFoldDB" id="A0A915LEA3"/>
<evidence type="ECO:0000313" key="6">
    <source>
        <dbReference type="WBParaSite" id="nRc.2.0.1.t48176-RA"/>
    </source>
</evidence>
<name>A0A915LEA3_ROMCU</name>
<protein>
    <submittedName>
        <fullName evidence="6">F-BAR domain-containing protein</fullName>
    </submittedName>
</protein>
<dbReference type="Gene3D" id="1.20.1270.60">
    <property type="entry name" value="Arfaptin homology (AH) domain/BAR domain"/>
    <property type="match status" value="1"/>
</dbReference>
<evidence type="ECO:0000256" key="2">
    <source>
        <dbReference type="ARBA" id="ARBA00023054"/>
    </source>
</evidence>
<organism evidence="5 6">
    <name type="scientific">Romanomermis culicivorax</name>
    <name type="common">Nematode worm</name>
    <dbReference type="NCBI Taxonomy" id="13658"/>
    <lineage>
        <taxon>Eukaryota</taxon>
        <taxon>Metazoa</taxon>
        <taxon>Ecdysozoa</taxon>
        <taxon>Nematoda</taxon>
        <taxon>Enoplea</taxon>
        <taxon>Dorylaimia</taxon>
        <taxon>Mermithida</taxon>
        <taxon>Mermithoidea</taxon>
        <taxon>Mermithidae</taxon>
        <taxon>Romanomermis</taxon>
    </lineage>
</organism>
<keyword evidence="1" id="KW-0343">GTPase activation</keyword>